<evidence type="ECO:0000256" key="4">
    <source>
        <dbReference type="ARBA" id="ARBA00022723"/>
    </source>
</evidence>
<dbReference type="Proteomes" id="UP001652542">
    <property type="component" value="Unassembled WGS sequence"/>
</dbReference>
<dbReference type="PROSITE" id="PS50878">
    <property type="entry name" value="RT_POL"/>
    <property type="match status" value="1"/>
</dbReference>
<evidence type="ECO:0000256" key="5">
    <source>
        <dbReference type="ARBA" id="ARBA00022842"/>
    </source>
</evidence>
<dbReference type="InterPro" id="IPR000477">
    <property type="entry name" value="RT_dom"/>
</dbReference>
<evidence type="ECO:0000256" key="9">
    <source>
        <dbReference type="ARBA" id="ARBA00048173"/>
    </source>
</evidence>
<comment type="similarity">
    <text evidence="8">Belongs to the bacterial reverse transcriptase family.</text>
</comment>
<dbReference type="InterPro" id="IPR043502">
    <property type="entry name" value="DNA/RNA_pol_sf"/>
</dbReference>
<sequence>MADAFEAMRKRMRAGFDDFPILSAVLGVSKESASCDCQKRYNTFELKSRGTGKARAISAPCQHLKLMQRALLDRILCHVAPHDAAMAFVRGRSIASNARRHHRATHIFTTDICSFFPSITAAHLSPMFEKRFRHLSSDAIKEIIDLVTDEGRLPQGAPTSPHLANLVMFDFDERCSWFCDRLGAVYTRYADDISISAKDAETLRHIASVVAEGLRALAMQVNPEKTRHLGPLHRKTVTGLDIGGERIRPTRTFRKKTAALVRMSVRYPDKMQRHRSRVCGYLAFWHGVDPADRELAKLVSAMGLDDWTERILAASAFERQFDGTCDYTLGGQIPF</sequence>
<dbReference type="CDD" id="cd03487">
    <property type="entry name" value="RT_Bac_retron_II"/>
    <property type="match status" value="1"/>
</dbReference>
<evidence type="ECO:0000256" key="8">
    <source>
        <dbReference type="ARBA" id="ARBA00034120"/>
    </source>
</evidence>
<keyword evidence="2" id="KW-0808">Transferase</keyword>
<evidence type="ECO:0000256" key="1">
    <source>
        <dbReference type="ARBA" id="ARBA00012493"/>
    </source>
</evidence>
<name>A0ABT2Z8H1_9RHOB</name>
<dbReference type="PANTHER" id="PTHR34047">
    <property type="entry name" value="NUCLEAR INTRON MATURASE 1, MITOCHONDRIAL-RELATED"/>
    <property type="match status" value="1"/>
</dbReference>
<dbReference type="InterPro" id="IPR051083">
    <property type="entry name" value="GrpII_Intron_Splice-Mob/Def"/>
</dbReference>
<comment type="catalytic activity">
    <reaction evidence="9">
        <text>DNA(n) + a 2'-deoxyribonucleoside 5'-triphosphate = DNA(n+1) + diphosphate</text>
        <dbReference type="Rhea" id="RHEA:22508"/>
        <dbReference type="Rhea" id="RHEA-COMP:17339"/>
        <dbReference type="Rhea" id="RHEA-COMP:17340"/>
        <dbReference type="ChEBI" id="CHEBI:33019"/>
        <dbReference type="ChEBI" id="CHEBI:61560"/>
        <dbReference type="ChEBI" id="CHEBI:173112"/>
        <dbReference type="EC" id="2.7.7.49"/>
    </reaction>
</comment>
<dbReference type="GO" id="GO:0003964">
    <property type="term" value="F:RNA-directed DNA polymerase activity"/>
    <property type="evidence" value="ECO:0007669"/>
    <property type="project" value="UniProtKB-KW"/>
</dbReference>
<keyword evidence="7" id="KW-0051">Antiviral defense</keyword>
<dbReference type="InterPro" id="IPR000123">
    <property type="entry name" value="Reverse_transcriptase_msDNA"/>
</dbReference>
<dbReference type="Gene3D" id="3.30.70.270">
    <property type="match status" value="1"/>
</dbReference>
<evidence type="ECO:0000313" key="12">
    <source>
        <dbReference type="Proteomes" id="UP001652542"/>
    </source>
</evidence>
<dbReference type="InterPro" id="IPR043128">
    <property type="entry name" value="Rev_trsase/Diguanyl_cyclase"/>
</dbReference>
<evidence type="ECO:0000313" key="11">
    <source>
        <dbReference type="EMBL" id="MCV2867434.1"/>
    </source>
</evidence>
<keyword evidence="6 11" id="KW-0695">RNA-directed DNA polymerase</keyword>
<evidence type="ECO:0000259" key="10">
    <source>
        <dbReference type="PROSITE" id="PS50878"/>
    </source>
</evidence>
<protein>
    <recommendedName>
        <fullName evidence="1">RNA-directed DNA polymerase</fullName>
        <ecNumber evidence="1">2.7.7.49</ecNumber>
    </recommendedName>
</protein>
<accession>A0ABT2Z8H1</accession>
<evidence type="ECO:0000256" key="7">
    <source>
        <dbReference type="ARBA" id="ARBA00023118"/>
    </source>
</evidence>
<organism evidence="11 12">
    <name type="scientific">Albidovulum marisflavi</name>
    <dbReference type="NCBI Taxonomy" id="2984159"/>
    <lineage>
        <taxon>Bacteria</taxon>
        <taxon>Pseudomonadati</taxon>
        <taxon>Pseudomonadota</taxon>
        <taxon>Alphaproteobacteria</taxon>
        <taxon>Rhodobacterales</taxon>
        <taxon>Paracoccaceae</taxon>
        <taxon>Albidovulum</taxon>
    </lineage>
</organism>
<dbReference type="EC" id="2.7.7.49" evidence="1"/>
<evidence type="ECO:0000256" key="6">
    <source>
        <dbReference type="ARBA" id="ARBA00022918"/>
    </source>
</evidence>
<dbReference type="PANTHER" id="PTHR34047:SF8">
    <property type="entry name" value="PROTEIN YKFC"/>
    <property type="match status" value="1"/>
</dbReference>
<feature type="domain" description="Reverse transcriptase" evidence="10">
    <location>
        <begin position="1"/>
        <end position="242"/>
    </location>
</feature>
<dbReference type="PRINTS" id="PR00866">
    <property type="entry name" value="RNADNAPOLMS"/>
</dbReference>
<gene>
    <name evidence="11" type="ORF">OEW28_02200</name>
</gene>
<dbReference type="EMBL" id="JAOWKY010000001">
    <property type="protein sequence ID" value="MCV2867434.1"/>
    <property type="molecule type" value="Genomic_DNA"/>
</dbReference>
<dbReference type="Gene3D" id="3.10.10.10">
    <property type="entry name" value="HIV Type 1 Reverse Transcriptase, subunit A, domain 1"/>
    <property type="match status" value="1"/>
</dbReference>
<dbReference type="SUPFAM" id="SSF56672">
    <property type="entry name" value="DNA/RNA polymerases"/>
    <property type="match status" value="1"/>
</dbReference>
<keyword evidence="5" id="KW-0460">Magnesium</keyword>
<keyword evidence="4" id="KW-0479">Metal-binding</keyword>
<keyword evidence="3" id="KW-0548">Nucleotidyltransferase</keyword>
<comment type="caution">
    <text evidence="11">The sequence shown here is derived from an EMBL/GenBank/DDBJ whole genome shotgun (WGS) entry which is preliminary data.</text>
</comment>
<evidence type="ECO:0000256" key="2">
    <source>
        <dbReference type="ARBA" id="ARBA00022679"/>
    </source>
</evidence>
<dbReference type="RefSeq" id="WP_263733084.1">
    <property type="nucleotide sequence ID" value="NZ_JAOWKY010000001.1"/>
</dbReference>
<keyword evidence="12" id="KW-1185">Reference proteome</keyword>
<reference evidence="11 12" key="1">
    <citation type="submission" date="2022-10" db="EMBL/GenBank/DDBJ databases">
        <title>Defluviimonas sp. nov., isolated from ocean surface water.</title>
        <authorList>
            <person name="He W."/>
            <person name="Wang L."/>
            <person name="Zhang D.-F."/>
        </authorList>
    </citation>
    <scope>NUCLEOTIDE SEQUENCE [LARGE SCALE GENOMIC DNA]</scope>
    <source>
        <strain evidence="11 12">WL0002</strain>
    </source>
</reference>
<evidence type="ECO:0000256" key="3">
    <source>
        <dbReference type="ARBA" id="ARBA00022695"/>
    </source>
</evidence>
<proteinExistence type="inferred from homology"/>
<dbReference type="Pfam" id="PF00078">
    <property type="entry name" value="RVT_1"/>
    <property type="match status" value="1"/>
</dbReference>